<proteinExistence type="predicted"/>
<organism evidence="2 3">
    <name type="scientific">Lacinutrix neustonica</name>
    <dbReference type="NCBI Taxonomy" id="2980107"/>
    <lineage>
        <taxon>Bacteria</taxon>
        <taxon>Pseudomonadati</taxon>
        <taxon>Bacteroidota</taxon>
        <taxon>Flavobacteriia</taxon>
        <taxon>Flavobacteriales</taxon>
        <taxon>Flavobacteriaceae</taxon>
        <taxon>Lacinutrix</taxon>
    </lineage>
</organism>
<sequence>MKKNVLLIIISLLSLNSYSQTGSEILEEANWLENWTNFKPAKEEYRKADKILLGLITDNTTLSNRHTYLLKGSVYVTNNATLTIEPGTVIRGDYESYGTLVITKGAKIISEGTHLNPIVFTSNKERSRRKPGDWGGLIVMGDAPINTFGGVSGLDFGIQPKFSIYGGENAESSSGILKYIRIEYSGRSASSDKKLSGILFAGVGSKTIIENIQVSFASDDSFEFYGGNIKVNNLVSYKASDDDFDFTKGTQSIINNSIAIRSPYASGNDSPRAIEIDSYDEPKNFDPSRKKTNVKGNNVTLVNIQDNDQGLVKEAIYLEKDSYLNLINSNVYGFKDFIVVNDIFILEEFEEYVKLKDVRISHCKKDFSLNFEDLILDLPVKNYNYSMHNVRVTDEKIDDFFINPKMKYTPDFRHISLIKNMNNIVLN</sequence>
<accession>A0A9E8MUN8</accession>
<name>A0A9E8MUN8_9FLAO</name>
<feature type="chain" id="PRO_5039073900" description="T9SS C-terminal target domain-containing protein" evidence="1">
    <location>
        <begin position="20"/>
        <end position="427"/>
    </location>
</feature>
<feature type="signal peptide" evidence="1">
    <location>
        <begin position="1"/>
        <end position="19"/>
    </location>
</feature>
<dbReference type="RefSeq" id="WP_267676421.1">
    <property type="nucleotide sequence ID" value="NZ_CP113088.1"/>
</dbReference>
<evidence type="ECO:0000256" key="1">
    <source>
        <dbReference type="SAM" id="SignalP"/>
    </source>
</evidence>
<gene>
    <name evidence="2" type="ORF">N7U66_18375</name>
</gene>
<reference evidence="2" key="1">
    <citation type="submission" date="2022-11" db="EMBL/GenBank/DDBJ databases">
        <title>Lacinutrix neustonica HL-RS19T sp. nov., isolated from the surface microlayer sample of brackish Lake Shihwa.</title>
        <authorList>
            <person name="Choi J.Y."/>
            <person name="Hwang C.Y."/>
        </authorList>
    </citation>
    <scope>NUCLEOTIDE SEQUENCE</scope>
    <source>
        <strain evidence="2">HL-RS19</strain>
    </source>
</reference>
<dbReference type="PANTHER" id="PTHR41339">
    <property type="entry name" value="LIPL48"/>
    <property type="match status" value="1"/>
</dbReference>
<evidence type="ECO:0000313" key="3">
    <source>
        <dbReference type="Proteomes" id="UP001164705"/>
    </source>
</evidence>
<dbReference type="AlphaFoldDB" id="A0A9E8MUN8"/>
<evidence type="ECO:0000313" key="2">
    <source>
        <dbReference type="EMBL" id="WAC01823.1"/>
    </source>
</evidence>
<dbReference type="EMBL" id="CP113088">
    <property type="protein sequence ID" value="WAC01823.1"/>
    <property type="molecule type" value="Genomic_DNA"/>
</dbReference>
<keyword evidence="1" id="KW-0732">Signal</keyword>
<dbReference type="Proteomes" id="UP001164705">
    <property type="component" value="Chromosome"/>
</dbReference>
<protein>
    <recommendedName>
        <fullName evidence="4">T9SS C-terminal target domain-containing protein</fullName>
    </recommendedName>
</protein>
<dbReference type="PANTHER" id="PTHR41339:SF1">
    <property type="entry name" value="SECRETED PROTEIN"/>
    <property type="match status" value="1"/>
</dbReference>
<keyword evidence="3" id="KW-1185">Reference proteome</keyword>
<evidence type="ECO:0008006" key="4">
    <source>
        <dbReference type="Google" id="ProtNLM"/>
    </source>
</evidence>
<dbReference type="KEGG" id="lnu:N7U66_18375"/>